<feature type="region of interest" description="Disordered" evidence="1">
    <location>
        <begin position="83"/>
        <end position="119"/>
    </location>
</feature>
<dbReference type="InterPro" id="IPR025323">
    <property type="entry name" value="DUF4229"/>
</dbReference>
<dbReference type="EMBL" id="JBHTMB010000165">
    <property type="protein sequence ID" value="MFD1235571.1"/>
    <property type="molecule type" value="Genomic_DNA"/>
</dbReference>
<dbReference type="Proteomes" id="UP001597182">
    <property type="component" value="Unassembled WGS sequence"/>
</dbReference>
<keyword evidence="2" id="KW-0472">Membrane</keyword>
<dbReference type="Pfam" id="PF14012">
    <property type="entry name" value="DUF4229"/>
    <property type="match status" value="1"/>
</dbReference>
<comment type="caution">
    <text evidence="3">The sequence shown here is derived from an EMBL/GenBank/DDBJ whole genome shotgun (WGS) entry which is preliminary data.</text>
</comment>
<name>A0ABW3VML2_9PSEU</name>
<evidence type="ECO:0000313" key="4">
    <source>
        <dbReference type="Proteomes" id="UP001597182"/>
    </source>
</evidence>
<feature type="transmembrane region" description="Helical" evidence="2">
    <location>
        <begin position="49"/>
        <end position="68"/>
    </location>
</feature>
<sequence>MSTPGPTPPDTDPTGDGPGLATTIALYAVARIAVVAVVAALLVAAGVPLLLSVLLGIIVALPLSMFLFRGLRARLDRAVEASRSRRAQVRARLRGDDGPAQVPDPSEPPAEGEPDRRQE</sequence>
<evidence type="ECO:0000256" key="2">
    <source>
        <dbReference type="SAM" id="Phobius"/>
    </source>
</evidence>
<feature type="transmembrane region" description="Helical" evidence="2">
    <location>
        <begin position="24"/>
        <end position="43"/>
    </location>
</feature>
<keyword evidence="2" id="KW-0812">Transmembrane</keyword>
<evidence type="ECO:0000256" key="1">
    <source>
        <dbReference type="SAM" id="MobiDB-lite"/>
    </source>
</evidence>
<dbReference type="RefSeq" id="WP_013677631.1">
    <property type="nucleotide sequence ID" value="NZ_BAABKS010000002.1"/>
</dbReference>
<evidence type="ECO:0000313" key="3">
    <source>
        <dbReference type="EMBL" id="MFD1235571.1"/>
    </source>
</evidence>
<accession>A0ABW3VML2</accession>
<organism evidence="3 4">
    <name type="scientific">Pseudonocardia benzenivorans</name>
    <dbReference type="NCBI Taxonomy" id="228005"/>
    <lineage>
        <taxon>Bacteria</taxon>
        <taxon>Bacillati</taxon>
        <taxon>Actinomycetota</taxon>
        <taxon>Actinomycetes</taxon>
        <taxon>Pseudonocardiales</taxon>
        <taxon>Pseudonocardiaceae</taxon>
        <taxon>Pseudonocardia</taxon>
    </lineage>
</organism>
<keyword evidence="4" id="KW-1185">Reference proteome</keyword>
<keyword evidence="2" id="KW-1133">Transmembrane helix</keyword>
<gene>
    <name evidence="3" type="ORF">ACFQ34_19960</name>
</gene>
<proteinExistence type="predicted"/>
<protein>
    <submittedName>
        <fullName evidence="3">DUF4229 domain-containing protein</fullName>
    </submittedName>
</protein>
<reference evidence="4" key="1">
    <citation type="journal article" date="2019" name="Int. J. Syst. Evol. Microbiol.">
        <title>The Global Catalogue of Microorganisms (GCM) 10K type strain sequencing project: providing services to taxonomists for standard genome sequencing and annotation.</title>
        <authorList>
            <consortium name="The Broad Institute Genomics Platform"/>
            <consortium name="The Broad Institute Genome Sequencing Center for Infectious Disease"/>
            <person name="Wu L."/>
            <person name="Ma J."/>
        </authorList>
    </citation>
    <scope>NUCLEOTIDE SEQUENCE [LARGE SCALE GENOMIC DNA]</scope>
    <source>
        <strain evidence="4">CCUG 49018</strain>
    </source>
</reference>